<organism evidence="3 4">
    <name type="scientific">Macrophomina phaseolina (strain MS6)</name>
    <name type="common">Charcoal rot fungus</name>
    <dbReference type="NCBI Taxonomy" id="1126212"/>
    <lineage>
        <taxon>Eukaryota</taxon>
        <taxon>Fungi</taxon>
        <taxon>Dikarya</taxon>
        <taxon>Ascomycota</taxon>
        <taxon>Pezizomycotina</taxon>
        <taxon>Dothideomycetes</taxon>
        <taxon>Dothideomycetes incertae sedis</taxon>
        <taxon>Botryosphaeriales</taxon>
        <taxon>Botryosphaeriaceae</taxon>
        <taxon>Macrophomina</taxon>
    </lineage>
</organism>
<proteinExistence type="predicted"/>
<feature type="transmembrane region" description="Helical" evidence="2">
    <location>
        <begin position="6"/>
        <end position="24"/>
    </location>
</feature>
<dbReference type="VEuPathDB" id="FungiDB:MPH_01110"/>
<dbReference type="InParanoid" id="K2S9N8"/>
<keyword evidence="2" id="KW-1133">Transmembrane helix</keyword>
<dbReference type="EMBL" id="AHHD01000046">
    <property type="protein sequence ID" value="EKG21602.1"/>
    <property type="molecule type" value="Genomic_DNA"/>
</dbReference>
<evidence type="ECO:0000256" key="2">
    <source>
        <dbReference type="SAM" id="Phobius"/>
    </source>
</evidence>
<feature type="compositionally biased region" description="Basic and acidic residues" evidence="1">
    <location>
        <begin position="98"/>
        <end position="119"/>
    </location>
</feature>
<comment type="caution">
    <text evidence="3">The sequence shown here is derived from an EMBL/GenBank/DDBJ whole genome shotgun (WGS) entry which is preliminary data.</text>
</comment>
<dbReference type="HOGENOM" id="CLU_1496501_0_0_1"/>
<sequence>MKSPVRAGTLASTFAVLIVICVIIRHSEYLRDRLDHIDEAKDGITGSWRGHLGIGGSKPSIDPKYLGFGTPSLVPTHNRTLSFSSPTSEPTYQQGSDETAKPGEERVAEETTSDVKEKQPPASGPDAESEEPAALEKEELKTDTEISAEDQLIRTGPDKIVVMGKTAEEDTTWVSEHLKE</sequence>
<keyword evidence="2" id="KW-0812">Transmembrane</keyword>
<gene>
    <name evidence="3" type="ORF">MPH_01110</name>
</gene>
<evidence type="ECO:0000313" key="3">
    <source>
        <dbReference type="EMBL" id="EKG21602.1"/>
    </source>
</evidence>
<keyword evidence="2" id="KW-0472">Membrane</keyword>
<evidence type="ECO:0000313" key="4">
    <source>
        <dbReference type="Proteomes" id="UP000007129"/>
    </source>
</evidence>
<feature type="compositionally biased region" description="Polar residues" evidence="1">
    <location>
        <begin position="77"/>
        <end position="97"/>
    </location>
</feature>
<dbReference type="AlphaFoldDB" id="K2S9N8"/>
<evidence type="ECO:0000256" key="1">
    <source>
        <dbReference type="SAM" id="MobiDB-lite"/>
    </source>
</evidence>
<feature type="region of interest" description="Disordered" evidence="1">
    <location>
        <begin position="77"/>
        <end position="157"/>
    </location>
</feature>
<name>K2S9N8_MACPH</name>
<dbReference type="Proteomes" id="UP000007129">
    <property type="component" value="Unassembled WGS sequence"/>
</dbReference>
<protein>
    <submittedName>
        <fullName evidence="3">Uncharacterized protein</fullName>
    </submittedName>
</protein>
<accession>K2S9N8</accession>
<reference evidence="3 4" key="1">
    <citation type="journal article" date="2012" name="BMC Genomics">
        <title>Tools to kill: Genome of one of the most destructive plant pathogenic fungi Macrophomina phaseolina.</title>
        <authorList>
            <person name="Islam M.S."/>
            <person name="Haque M.S."/>
            <person name="Islam M.M."/>
            <person name="Emdad E.M."/>
            <person name="Halim A."/>
            <person name="Hossen Q.M.M."/>
            <person name="Hossain M.Z."/>
            <person name="Ahmed B."/>
            <person name="Rahim S."/>
            <person name="Rahman M.S."/>
            <person name="Alam M.M."/>
            <person name="Hou S."/>
            <person name="Wan X."/>
            <person name="Saito J.A."/>
            <person name="Alam M."/>
        </authorList>
    </citation>
    <scope>NUCLEOTIDE SEQUENCE [LARGE SCALE GENOMIC DNA]</scope>
    <source>
        <strain evidence="3 4">MS6</strain>
    </source>
</reference>
<feature type="compositionally biased region" description="Basic and acidic residues" evidence="1">
    <location>
        <begin position="134"/>
        <end position="144"/>
    </location>
</feature>